<dbReference type="OrthoDB" id="71555at2"/>
<sequence>MKNLKQLMGPSVALLLAACASTPVPDVVAPSIKINASSTKITSKQTLKITAETSDDRGKVTHVEFYKDGKLVFTDTQAPYEYTEAFETDGVVFSSTYSAKAQDASKNVGLSNAVKVDVNIHDSTAPTVNLVASTTIFTGKGTLKLTATAQDNVGVSKVEFYKDGQKVAEDLTAPFEYTEAFETEGLAGNFSYHARVVDTASNSSNSQTVKVLVNLPDQTPPAEVQLTANSTVFKDKGTLRLTATAQDNLMLSRVEFYKDGKKVAEDLTAPFEYTEAFEIDPLQSNANYIARVYDAHNNATSSQPVKVVVDIPDQTPPTMELQANQTEFTGKGTLKLTVAAQDNVGVSKVEFYKDGLQVAEDLTAPYEYTEAFETEGVKNSFIYHAVAFDAQNLSGSDEPLMVDVNIPDLTDPTITLQANQTTFNEAGQLVLTADAQDNVGVSKVEFYKDGTLVATDPSAPYTLEEWISSEGTFNYTAKVFDTAGRLASSNGVQVTSTVKIEALKGFYDQQIQEWPADAGLTGKVLGEVSSRKDPPSPLSSGAVNAQGKFSLDLPAPASSQLAALGTPTFPAECTSDVKVTDPEVLVATLNTSVLLEGASQPIAIWASTVKQPNLGGTGYIPFYADQDVTFTGTVNCQPPTFYPYEKETYDVHLKKGWNLVAVTYTGPLEVSFTSTTSVPADLKWWLSAPVTPPTSGTSVLTDQQVVDWKPELGTHVRFMFSGTLYGNFSNGTPLVEVPINEQGKFSATLPTPAKDLMQPLALLSTGCTGDFQLGDPGALGGFMNTGLFTPGSSGLRGLAGANTSPFAGMPAVGSNQYIPAFADRKVLLTGTLSCGGSLLTYNVFLNQGWNLLKATLVNTSPFEIALEGLQAVPKDLLWWPAPSSGPQMNSLSSFAKQQGSDKQMLRPNTNHPLFSIKLPF</sequence>
<gene>
    <name evidence="2" type="ORF">DC3_08560</name>
</gene>
<dbReference type="AlphaFoldDB" id="A0A511MXY5"/>
<keyword evidence="3" id="KW-1185">Reference proteome</keyword>
<dbReference type="PROSITE" id="PS51257">
    <property type="entry name" value="PROKAR_LIPOPROTEIN"/>
    <property type="match status" value="1"/>
</dbReference>
<dbReference type="Proteomes" id="UP000321306">
    <property type="component" value="Unassembled WGS sequence"/>
</dbReference>
<dbReference type="Pfam" id="PF17957">
    <property type="entry name" value="Big_7"/>
    <property type="match status" value="5"/>
</dbReference>
<organism evidence="2 3">
    <name type="scientific">Deinococcus cellulosilyticus (strain DSM 18568 / NBRC 106333 / KACC 11606 / 5516J-15)</name>
    <dbReference type="NCBI Taxonomy" id="1223518"/>
    <lineage>
        <taxon>Bacteria</taxon>
        <taxon>Thermotogati</taxon>
        <taxon>Deinococcota</taxon>
        <taxon>Deinococci</taxon>
        <taxon>Deinococcales</taxon>
        <taxon>Deinococcaceae</taxon>
        <taxon>Deinococcus</taxon>
    </lineage>
</organism>
<dbReference type="RefSeq" id="WP_146882642.1">
    <property type="nucleotide sequence ID" value="NZ_BJXB01000003.1"/>
</dbReference>
<dbReference type="EMBL" id="BJXB01000003">
    <property type="protein sequence ID" value="GEM45221.1"/>
    <property type="molecule type" value="Genomic_DNA"/>
</dbReference>
<dbReference type="Gene3D" id="2.60.40.10">
    <property type="entry name" value="Immunoglobulins"/>
    <property type="match status" value="5"/>
</dbReference>
<evidence type="ECO:0000313" key="2">
    <source>
        <dbReference type="EMBL" id="GEM45221.1"/>
    </source>
</evidence>
<evidence type="ECO:0000313" key="3">
    <source>
        <dbReference type="Proteomes" id="UP000321306"/>
    </source>
</evidence>
<accession>A0A511MXY5</accession>
<feature type="chain" id="PRO_5021730486" evidence="1">
    <location>
        <begin position="21"/>
        <end position="920"/>
    </location>
</feature>
<keyword evidence="1" id="KW-0732">Signal</keyword>
<proteinExistence type="predicted"/>
<comment type="caution">
    <text evidence="2">The sequence shown here is derived from an EMBL/GenBank/DDBJ whole genome shotgun (WGS) entry which is preliminary data.</text>
</comment>
<feature type="signal peptide" evidence="1">
    <location>
        <begin position="1"/>
        <end position="20"/>
    </location>
</feature>
<name>A0A511MXY5_DEIC1</name>
<protein>
    <submittedName>
        <fullName evidence="2">Uncharacterized protein</fullName>
    </submittedName>
</protein>
<evidence type="ECO:0000256" key="1">
    <source>
        <dbReference type="SAM" id="SignalP"/>
    </source>
</evidence>
<dbReference type="InterPro" id="IPR013783">
    <property type="entry name" value="Ig-like_fold"/>
</dbReference>
<reference evidence="2 3" key="1">
    <citation type="submission" date="2019-07" db="EMBL/GenBank/DDBJ databases">
        <title>Whole genome shotgun sequence of Deinococcus cellulosilyticus NBRC 106333.</title>
        <authorList>
            <person name="Hosoyama A."/>
            <person name="Uohara A."/>
            <person name="Ohji S."/>
            <person name="Ichikawa N."/>
        </authorList>
    </citation>
    <scope>NUCLEOTIDE SEQUENCE [LARGE SCALE GENOMIC DNA]</scope>
    <source>
        <strain evidence="2 3">NBRC 106333</strain>
    </source>
</reference>